<feature type="domain" description="DUF559" evidence="1">
    <location>
        <begin position="17"/>
        <end position="120"/>
    </location>
</feature>
<dbReference type="Pfam" id="PF04480">
    <property type="entry name" value="DUF559"/>
    <property type="match status" value="1"/>
</dbReference>
<dbReference type="SUPFAM" id="SSF52980">
    <property type="entry name" value="Restriction endonuclease-like"/>
    <property type="match status" value="1"/>
</dbReference>
<organism evidence="2 3">
    <name type="scientific">Sphaerobacter thermophilus (strain ATCC 49802 / DSM 20745 / KCCM 41009 / NCIMB 13125 / S 6022)</name>
    <dbReference type="NCBI Taxonomy" id="479434"/>
    <lineage>
        <taxon>Bacteria</taxon>
        <taxon>Pseudomonadati</taxon>
        <taxon>Thermomicrobiota</taxon>
        <taxon>Thermomicrobia</taxon>
        <taxon>Sphaerobacterales</taxon>
        <taxon>Sphaerobacterineae</taxon>
        <taxon>Sphaerobacteraceae</taxon>
        <taxon>Sphaerobacter</taxon>
    </lineage>
</organism>
<dbReference type="Gene3D" id="3.40.960.10">
    <property type="entry name" value="VSR Endonuclease"/>
    <property type="match status" value="1"/>
</dbReference>
<dbReference type="KEGG" id="sti:Sthe_0622"/>
<keyword evidence="3" id="KW-1185">Reference proteome</keyword>
<dbReference type="STRING" id="479434.Sthe_0622"/>
<reference evidence="2 3" key="2">
    <citation type="journal article" date="2010" name="Stand. Genomic Sci.">
        <title>Complete genome sequence of Desulfohalobium retbaense type strain (HR(100)).</title>
        <authorList>
            <person name="Spring S."/>
            <person name="Nolan M."/>
            <person name="Lapidus A."/>
            <person name="Glavina Del Rio T."/>
            <person name="Copeland A."/>
            <person name="Tice H."/>
            <person name="Cheng J.F."/>
            <person name="Lucas S."/>
            <person name="Land M."/>
            <person name="Chen F."/>
            <person name="Bruce D."/>
            <person name="Goodwin L."/>
            <person name="Pitluck S."/>
            <person name="Ivanova N."/>
            <person name="Mavromatis K."/>
            <person name="Mikhailova N."/>
            <person name="Pati A."/>
            <person name="Chen A."/>
            <person name="Palaniappan K."/>
            <person name="Hauser L."/>
            <person name="Chang Y.J."/>
            <person name="Jeffries C.D."/>
            <person name="Munk C."/>
            <person name="Kiss H."/>
            <person name="Chain P."/>
            <person name="Han C."/>
            <person name="Brettin T."/>
            <person name="Detter J.C."/>
            <person name="Schuler E."/>
            <person name="Goker M."/>
            <person name="Rohde M."/>
            <person name="Bristow J."/>
            <person name="Eisen J.A."/>
            <person name="Markowitz V."/>
            <person name="Hugenholtz P."/>
            <person name="Kyrpides N.C."/>
            <person name="Klenk H.P."/>
        </authorList>
    </citation>
    <scope>NUCLEOTIDE SEQUENCE [LARGE SCALE GENOMIC DNA]</scope>
    <source>
        <strain evidence="3">ATCC 49802 / DSM 20745 / S 6022</strain>
    </source>
</reference>
<proteinExistence type="predicted"/>
<reference evidence="3" key="1">
    <citation type="submission" date="2009-11" db="EMBL/GenBank/DDBJ databases">
        <title>The complete chromosome 1 of Sphaerobacter thermophilus DSM 20745.</title>
        <authorList>
            <person name="Lucas S."/>
            <person name="Copeland A."/>
            <person name="Lapidus A."/>
            <person name="Glavina del Rio T."/>
            <person name="Dalin E."/>
            <person name="Tice H."/>
            <person name="Bruce D."/>
            <person name="Goodwin L."/>
            <person name="Pitluck S."/>
            <person name="Kyrpides N."/>
            <person name="Mavromatis K."/>
            <person name="Ivanova N."/>
            <person name="Mikhailova N."/>
            <person name="LaButti K.M."/>
            <person name="Clum A."/>
            <person name="Sun H.I."/>
            <person name="Brettin T."/>
            <person name="Detter J.C."/>
            <person name="Han C."/>
            <person name="Larimer F."/>
            <person name="Land M."/>
            <person name="Hauser L."/>
            <person name="Markowitz V."/>
            <person name="Cheng J.F."/>
            <person name="Hugenholtz P."/>
            <person name="Woyke T."/>
            <person name="Wu D."/>
            <person name="Steenblock K."/>
            <person name="Schneider S."/>
            <person name="Pukall R."/>
            <person name="Goeker M."/>
            <person name="Klenk H.P."/>
            <person name="Eisen J.A."/>
        </authorList>
    </citation>
    <scope>NUCLEOTIDE SEQUENCE [LARGE SCALE GENOMIC DNA]</scope>
    <source>
        <strain evidence="3">ATCC 49802 / DSM 20745 / S 6022</strain>
    </source>
</reference>
<gene>
    <name evidence="2" type="ordered locus">Sthe_0622</name>
</gene>
<dbReference type="InParanoid" id="D1C1E2"/>
<dbReference type="EMBL" id="CP001823">
    <property type="protein sequence ID" value="ACZ38059.1"/>
    <property type="molecule type" value="Genomic_DNA"/>
</dbReference>
<dbReference type="HOGENOM" id="CLU_107928_1_0_0"/>
<dbReference type="InterPro" id="IPR007569">
    <property type="entry name" value="DUF559"/>
</dbReference>
<dbReference type="InterPro" id="IPR047216">
    <property type="entry name" value="Endonuclease_DUF559_bact"/>
</dbReference>
<dbReference type="Proteomes" id="UP000002027">
    <property type="component" value="Chromosome 1"/>
</dbReference>
<dbReference type="CDD" id="cd01038">
    <property type="entry name" value="Endonuclease_DUF559"/>
    <property type="match status" value="1"/>
</dbReference>
<evidence type="ECO:0000313" key="2">
    <source>
        <dbReference type="EMBL" id="ACZ38059.1"/>
    </source>
</evidence>
<dbReference type="eggNOG" id="COG2852">
    <property type="taxonomic scope" value="Bacteria"/>
</dbReference>
<protein>
    <recommendedName>
        <fullName evidence="1">DUF559 domain-containing protein</fullName>
    </recommendedName>
</protein>
<dbReference type="OrthoDB" id="9798754at2"/>
<dbReference type="AlphaFoldDB" id="D1C1E2"/>
<evidence type="ECO:0000313" key="3">
    <source>
        <dbReference type="Proteomes" id="UP000002027"/>
    </source>
</evidence>
<dbReference type="PANTHER" id="PTHR38590:SF1">
    <property type="entry name" value="BLL0828 PROTEIN"/>
    <property type="match status" value="1"/>
</dbReference>
<accession>D1C1E2</accession>
<evidence type="ECO:0000259" key="1">
    <source>
        <dbReference type="Pfam" id="PF04480"/>
    </source>
</evidence>
<sequence length="138" mass="15940">MRRNTSTGRVRGTTQALNAAARQLRRTQTPAEATLWQALRGRSFHGLKFRRQHPLGPYVVDFYCPSLRLIIEVDGDVHHERRDYDTARTEHLAQYHYHVVRFRNEEVLCDLDGVLQRLTALITEDHPAATLEQPRSPG</sequence>
<dbReference type="RefSeq" id="WP_012871106.1">
    <property type="nucleotide sequence ID" value="NC_013523.1"/>
</dbReference>
<name>D1C1E2_SPHTD</name>
<dbReference type="InterPro" id="IPR011335">
    <property type="entry name" value="Restrct_endonuc-II-like"/>
</dbReference>
<dbReference type="PANTHER" id="PTHR38590">
    <property type="entry name" value="BLL0828 PROTEIN"/>
    <property type="match status" value="1"/>
</dbReference>